<evidence type="ECO:0000256" key="3">
    <source>
        <dbReference type="ARBA" id="ARBA00022777"/>
    </source>
</evidence>
<dbReference type="Gene3D" id="1.10.510.10">
    <property type="entry name" value="Transferase(Phosphotransferase) domain 1"/>
    <property type="match status" value="1"/>
</dbReference>
<dbReference type="InterPro" id="IPR000719">
    <property type="entry name" value="Prot_kinase_dom"/>
</dbReference>
<dbReference type="AlphaFoldDB" id="A0A4U1JA98"/>
<evidence type="ECO:0000256" key="6">
    <source>
        <dbReference type="SAM" id="Phobius"/>
    </source>
</evidence>
<reference evidence="8 9" key="1">
    <citation type="submission" date="2019-04" db="EMBL/GenBank/DDBJ databases">
        <authorList>
            <person name="Li Y."/>
            <person name="Wang J."/>
        </authorList>
    </citation>
    <scope>NUCLEOTIDE SEQUENCE [LARGE SCALE GENOMIC DNA]</scope>
    <source>
        <strain evidence="8 9">DSM 14668</strain>
    </source>
</reference>
<evidence type="ECO:0000256" key="4">
    <source>
        <dbReference type="ARBA" id="ARBA00022840"/>
    </source>
</evidence>
<keyword evidence="6" id="KW-1133">Transmembrane helix</keyword>
<gene>
    <name evidence="8" type="ORF">E8A74_20095</name>
</gene>
<keyword evidence="4" id="KW-0067">ATP-binding</keyword>
<name>A0A4U1JA98_9BACT</name>
<dbReference type="GO" id="GO:0004674">
    <property type="term" value="F:protein serine/threonine kinase activity"/>
    <property type="evidence" value="ECO:0007669"/>
    <property type="project" value="UniProtKB-KW"/>
</dbReference>
<comment type="caution">
    <text evidence="8">The sequence shown here is derived from an EMBL/GenBank/DDBJ whole genome shotgun (WGS) entry which is preliminary data.</text>
</comment>
<keyword evidence="9" id="KW-1185">Reference proteome</keyword>
<keyword evidence="2" id="KW-0547">Nucleotide-binding</keyword>
<keyword evidence="3 8" id="KW-0418">Kinase</keyword>
<dbReference type="InterPro" id="IPR008266">
    <property type="entry name" value="Tyr_kinase_AS"/>
</dbReference>
<dbReference type="PANTHER" id="PTHR43289">
    <property type="entry name" value="MITOGEN-ACTIVATED PROTEIN KINASE KINASE KINASE 20-RELATED"/>
    <property type="match status" value="1"/>
</dbReference>
<dbReference type="PANTHER" id="PTHR43289:SF6">
    <property type="entry name" value="SERINE_THREONINE-PROTEIN KINASE NEKL-3"/>
    <property type="match status" value="1"/>
</dbReference>
<organism evidence="8 9">
    <name type="scientific">Polyangium fumosum</name>
    <dbReference type="NCBI Taxonomy" id="889272"/>
    <lineage>
        <taxon>Bacteria</taxon>
        <taxon>Pseudomonadati</taxon>
        <taxon>Myxococcota</taxon>
        <taxon>Polyangia</taxon>
        <taxon>Polyangiales</taxon>
        <taxon>Polyangiaceae</taxon>
        <taxon>Polyangium</taxon>
    </lineage>
</organism>
<feature type="region of interest" description="Disordered" evidence="5">
    <location>
        <begin position="333"/>
        <end position="364"/>
    </location>
</feature>
<evidence type="ECO:0000313" key="8">
    <source>
        <dbReference type="EMBL" id="TKD06231.1"/>
    </source>
</evidence>
<protein>
    <submittedName>
        <fullName evidence="8">Serine/threonine protein kinase</fullName>
    </submittedName>
</protein>
<feature type="transmembrane region" description="Helical" evidence="6">
    <location>
        <begin position="573"/>
        <end position="593"/>
    </location>
</feature>
<dbReference type="PROSITE" id="PS50011">
    <property type="entry name" value="PROTEIN_KINASE_DOM"/>
    <property type="match status" value="1"/>
</dbReference>
<dbReference type="RefSeq" id="WP_136930659.1">
    <property type="nucleotide sequence ID" value="NZ_SSMQ01000020.1"/>
</dbReference>
<dbReference type="SUPFAM" id="SSF56112">
    <property type="entry name" value="Protein kinase-like (PK-like)"/>
    <property type="match status" value="1"/>
</dbReference>
<accession>A0A4U1JA98</accession>
<proteinExistence type="predicted"/>
<evidence type="ECO:0000256" key="1">
    <source>
        <dbReference type="ARBA" id="ARBA00022679"/>
    </source>
</evidence>
<keyword evidence="8" id="KW-0723">Serine/threonine-protein kinase</keyword>
<sequence>MKQGHQQQRYRVLDRLASGGMAEVFLAESAGIEGFKKRVAIKRVLPHLSEKKRFIAMFLDEARLSANLTHSNVAQVFDIGVGDNAYFIVMEYVDGSDLKAVIEYIRKMKRPFPVEVAVYIAEKICDGLAYAHEAKNPEGQPLRIVHRDVSPANVLLTKYGEIKIVDFGLAKATSQLEKSEPGIVKGKFGYLSPEVTQGLEVDVRTDVFAVGIILWEILAQKRLFQGENDLQTVLLVREAVVPPLAPLNKDVPPELETIINRALAREPEKRYQSARDLGRALNGFLFKLGKPVGAHDVAELVSGVVALRKTTAQEKDTTLHKLIEAALLEFNSLQDEPRPGAPREKSKPEIAAPPPPEERPRGRVSHFEDIGKWAEEMDLAPLSSEARSGRSEPAPVRSERGPESKPVPSKPAGGNVAESKPAEGNVAENNVAESKAAESLPTESLPAETVKATPQAKADESAPIESLPAETVKATPQAKADEGAVVSEPAETVKATPQAKAEEGEVESAPVATRMPSPTKVKDAAGKSGKAVKAVAKGKKRADAKLSQESTAAVAKKKSLAKPAEAAGGSNVMWLYVAAAILLLAASAYYGGLFGP</sequence>
<dbReference type="Pfam" id="PF00069">
    <property type="entry name" value="Pkinase"/>
    <property type="match status" value="1"/>
</dbReference>
<dbReference type="Gene3D" id="3.30.200.20">
    <property type="entry name" value="Phosphorylase Kinase, domain 1"/>
    <property type="match status" value="1"/>
</dbReference>
<keyword evidence="6" id="KW-0812">Transmembrane</keyword>
<evidence type="ECO:0000313" key="9">
    <source>
        <dbReference type="Proteomes" id="UP000309215"/>
    </source>
</evidence>
<dbReference type="Proteomes" id="UP000309215">
    <property type="component" value="Unassembled WGS sequence"/>
</dbReference>
<feature type="compositionally biased region" description="Basic and acidic residues" evidence="5">
    <location>
        <begin position="335"/>
        <end position="348"/>
    </location>
</feature>
<evidence type="ECO:0000256" key="2">
    <source>
        <dbReference type="ARBA" id="ARBA00022741"/>
    </source>
</evidence>
<feature type="domain" description="Protein kinase" evidence="7">
    <location>
        <begin position="10"/>
        <end position="285"/>
    </location>
</feature>
<evidence type="ECO:0000256" key="5">
    <source>
        <dbReference type="SAM" id="MobiDB-lite"/>
    </source>
</evidence>
<evidence type="ECO:0000259" key="7">
    <source>
        <dbReference type="PROSITE" id="PS50011"/>
    </source>
</evidence>
<dbReference type="PROSITE" id="PS00109">
    <property type="entry name" value="PROTEIN_KINASE_TYR"/>
    <property type="match status" value="1"/>
</dbReference>
<dbReference type="GO" id="GO:0005524">
    <property type="term" value="F:ATP binding"/>
    <property type="evidence" value="ECO:0007669"/>
    <property type="project" value="UniProtKB-KW"/>
</dbReference>
<feature type="region of interest" description="Disordered" evidence="5">
    <location>
        <begin position="377"/>
        <end position="528"/>
    </location>
</feature>
<dbReference type="EMBL" id="SSMQ01000020">
    <property type="protein sequence ID" value="TKD06231.1"/>
    <property type="molecule type" value="Genomic_DNA"/>
</dbReference>
<dbReference type="InterPro" id="IPR011009">
    <property type="entry name" value="Kinase-like_dom_sf"/>
</dbReference>
<keyword evidence="6" id="KW-0472">Membrane</keyword>
<keyword evidence="1" id="KW-0808">Transferase</keyword>
<dbReference type="CDD" id="cd14014">
    <property type="entry name" value="STKc_PknB_like"/>
    <property type="match status" value="1"/>
</dbReference>
<dbReference type="OrthoDB" id="9801841at2"/>